<keyword evidence="3" id="KW-1185">Reference proteome</keyword>
<dbReference type="InterPro" id="IPR037208">
    <property type="entry name" value="Spo0E-like_sf"/>
</dbReference>
<reference evidence="2 3" key="1">
    <citation type="submission" date="2021-03" db="EMBL/GenBank/DDBJ databases">
        <title>Comparative Genomics and Metabolomics in the genus Turicibacter.</title>
        <authorList>
            <person name="Maki J."/>
            <person name="Looft T."/>
        </authorList>
    </citation>
    <scope>NUCLEOTIDE SEQUENCE</scope>
    <source>
        <strain evidence="2">ISU324</strain>
        <strain evidence="1 3">MMM721</strain>
    </source>
</reference>
<name>A0A9Q9CNJ6_9FIRM</name>
<gene>
    <name evidence="1" type="ORF">J0J69_12955</name>
    <name evidence="2" type="ORF">J0J70_00990</name>
</gene>
<dbReference type="Proteomes" id="UP001058072">
    <property type="component" value="Chromosome"/>
</dbReference>
<dbReference type="InterPro" id="IPR036638">
    <property type="entry name" value="HLH_DNA-bd_sf"/>
</dbReference>
<dbReference type="GO" id="GO:0043937">
    <property type="term" value="P:regulation of sporulation"/>
    <property type="evidence" value="ECO:0007669"/>
    <property type="project" value="InterPro"/>
</dbReference>
<accession>A0A9Q9CNJ6</accession>
<dbReference type="Proteomes" id="UP001058016">
    <property type="component" value="Chromosome"/>
</dbReference>
<sequence length="64" mass="7269">MKTSNCSTHTTSNEAQILYARITKVKAELHELVKNLGMVHELTVAKSQELDVVVNEYMTHKNQL</sequence>
<dbReference type="InterPro" id="IPR018540">
    <property type="entry name" value="Spo0E-like"/>
</dbReference>
<dbReference type="EMBL" id="CP071249">
    <property type="protein sequence ID" value="UUF05922.1"/>
    <property type="molecule type" value="Genomic_DNA"/>
</dbReference>
<dbReference type="SUPFAM" id="SSF140500">
    <property type="entry name" value="BAS1536-like"/>
    <property type="match status" value="1"/>
</dbReference>
<dbReference type="Gene3D" id="4.10.280.10">
    <property type="entry name" value="Helix-loop-helix DNA-binding domain"/>
    <property type="match status" value="1"/>
</dbReference>
<evidence type="ECO:0000313" key="2">
    <source>
        <dbReference type="EMBL" id="UUF08631.1"/>
    </source>
</evidence>
<evidence type="ECO:0000313" key="1">
    <source>
        <dbReference type="EMBL" id="UUF05922.1"/>
    </source>
</evidence>
<protein>
    <submittedName>
        <fullName evidence="2">Aspartyl-phosphate phosphatase Spo0E family protein</fullName>
    </submittedName>
</protein>
<dbReference type="EMBL" id="CP071250">
    <property type="protein sequence ID" value="UUF08631.1"/>
    <property type="molecule type" value="Genomic_DNA"/>
</dbReference>
<dbReference type="RefSeq" id="WP_055241237.1">
    <property type="nucleotide sequence ID" value="NZ_CP071249.1"/>
</dbReference>
<dbReference type="AlphaFoldDB" id="A0A9Q9CNJ6"/>
<dbReference type="Pfam" id="PF09388">
    <property type="entry name" value="SpoOE-like"/>
    <property type="match status" value="1"/>
</dbReference>
<proteinExistence type="predicted"/>
<dbReference type="GO" id="GO:0046983">
    <property type="term" value="F:protein dimerization activity"/>
    <property type="evidence" value="ECO:0007669"/>
    <property type="project" value="InterPro"/>
</dbReference>
<evidence type="ECO:0000313" key="4">
    <source>
        <dbReference type="Proteomes" id="UP001058072"/>
    </source>
</evidence>
<organism evidence="2 4">
    <name type="scientific">Turicibacter bilis</name>
    <dbReference type="NCBI Taxonomy" id="2735723"/>
    <lineage>
        <taxon>Bacteria</taxon>
        <taxon>Bacillati</taxon>
        <taxon>Bacillota</taxon>
        <taxon>Erysipelotrichia</taxon>
        <taxon>Erysipelotrichales</taxon>
        <taxon>Turicibacteraceae</taxon>
        <taxon>Turicibacter</taxon>
    </lineage>
</organism>
<evidence type="ECO:0000313" key="3">
    <source>
        <dbReference type="Proteomes" id="UP001058016"/>
    </source>
</evidence>